<dbReference type="PROSITE" id="PS51898">
    <property type="entry name" value="TYR_RECOMBINASE"/>
    <property type="match status" value="1"/>
</dbReference>
<protein>
    <submittedName>
        <fullName evidence="4">Integrase</fullName>
    </submittedName>
</protein>
<dbReference type="Pfam" id="PF00589">
    <property type="entry name" value="Phage_integrase"/>
    <property type="match status" value="1"/>
</dbReference>
<evidence type="ECO:0000313" key="5">
    <source>
        <dbReference type="Proteomes" id="UP000197024"/>
    </source>
</evidence>
<evidence type="ECO:0000313" key="4">
    <source>
        <dbReference type="EMBL" id="ASD26531.1"/>
    </source>
</evidence>
<dbReference type="RefSeq" id="WP_088410488.1">
    <property type="nucleotide sequence ID" value="NZ_CP021995.1"/>
</dbReference>
<reference evidence="4 5" key="2">
    <citation type="submission" date="2017-06" db="EMBL/GenBank/DDBJ databases">
        <authorList>
            <person name="Kim H.J."/>
            <person name="Triplett B.A."/>
        </authorList>
    </citation>
    <scope>NUCLEOTIDE SEQUENCE [LARGE SCALE GENOMIC DNA]</scope>
    <source>
        <strain evidence="4 5">BZC3</strain>
    </source>
</reference>
<dbReference type="GO" id="GO:0015074">
    <property type="term" value="P:DNA integration"/>
    <property type="evidence" value="ECO:0007669"/>
    <property type="project" value="UniProtKB-KW"/>
</dbReference>
<dbReference type="PANTHER" id="PTHR30349">
    <property type="entry name" value="PHAGE INTEGRASE-RELATED"/>
    <property type="match status" value="1"/>
</dbReference>
<dbReference type="InterPro" id="IPR011010">
    <property type="entry name" value="DNA_brk_join_enz"/>
</dbReference>
<reference evidence="4 5" key="1">
    <citation type="submission" date="2017-06" db="EMBL/GenBank/DDBJ databases">
        <title>Biodegradation of gentamicin by bacterial consortia AMQD4 in synthetic medium and raw gentamicin sewage.</title>
        <authorList>
            <person name="Chang H."/>
            <person name="Feng Y."/>
            <person name="Li Z."/>
            <person name="Xue J."/>
            <person name="Cheng D."/>
        </authorList>
    </citation>
    <scope>NUCLEOTIDE SEQUENCE [LARGE SCALE GENOMIC DNA]</scope>
    <source>
        <strain evidence="4 5">BZC3</strain>
    </source>
</reference>
<dbReference type="Proteomes" id="UP000197024">
    <property type="component" value="Chromosome"/>
</dbReference>
<proteinExistence type="predicted"/>
<dbReference type="AlphaFoldDB" id="A0A1Z3LWG6"/>
<sequence>MPRPAQPPRLYLRERKGREARYVILDRGREIGTGFGESDQRGAEEAFGRYLADKHRPDFGDGHPSKVAVADALTYYLESLRDDHSGPEPYHVDRLLEGLGDLTCDAINIDACRTYVKARTSGAHGRRPVVEATARRELETLAAALNLLHRHGKLDRPIPIAKPDAGQPNERWLTRMEAARLLRGALGYEAVGVDDQGGVKGWRRVAEPNYHVARFILIALYTATRHSAVLALRWTRNPTAGSVDLVTETIHRRGTAERETRKRRPPCPIPHRLMPHLRRWRRLTIHGPCEYEGEIIQRQRSGFESAKERAGLGADVTPHTLKHTCITWLLQKGVPTWQVAGFTGTSEGLITRVYGHHCPNYMEEARSAIGRR</sequence>
<dbReference type="Gene3D" id="1.10.443.10">
    <property type="entry name" value="Intergrase catalytic core"/>
    <property type="match status" value="1"/>
</dbReference>
<dbReference type="PANTHER" id="PTHR30349:SF88">
    <property type="entry name" value="BLL1584 PROTEIN"/>
    <property type="match status" value="1"/>
</dbReference>
<name>A0A1Z3LWG6_BREDI</name>
<dbReference type="CDD" id="cd00796">
    <property type="entry name" value="INT_Rci_Hp1_C"/>
    <property type="match status" value="1"/>
</dbReference>
<dbReference type="GO" id="GO:0003677">
    <property type="term" value="F:DNA binding"/>
    <property type="evidence" value="ECO:0007669"/>
    <property type="project" value="InterPro"/>
</dbReference>
<feature type="domain" description="Tyr recombinase" evidence="3">
    <location>
        <begin position="168"/>
        <end position="367"/>
    </location>
</feature>
<gene>
    <name evidence="4" type="ORF">CD943_06255</name>
</gene>
<dbReference type="InterPro" id="IPR050090">
    <property type="entry name" value="Tyrosine_recombinase_XerCD"/>
</dbReference>
<dbReference type="STRING" id="293.GCA_000988015_02196"/>
<dbReference type="GO" id="GO:0006310">
    <property type="term" value="P:DNA recombination"/>
    <property type="evidence" value="ECO:0007669"/>
    <property type="project" value="UniProtKB-KW"/>
</dbReference>
<evidence type="ECO:0000259" key="3">
    <source>
        <dbReference type="PROSITE" id="PS51898"/>
    </source>
</evidence>
<dbReference type="InterPro" id="IPR013762">
    <property type="entry name" value="Integrase-like_cat_sf"/>
</dbReference>
<dbReference type="SUPFAM" id="SSF56349">
    <property type="entry name" value="DNA breaking-rejoining enzymes"/>
    <property type="match status" value="1"/>
</dbReference>
<evidence type="ECO:0000256" key="2">
    <source>
        <dbReference type="ARBA" id="ARBA00023172"/>
    </source>
</evidence>
<dbReference type="InterPro" id="IPR002104">
    <property type="entry name" value="Integrase_catalytic"/>
</dbReference>
<accession>A0A1Z3LWG6</accession>
<organism evidence="4 5">
    <name type="scientific">Brevundimonas diminuta</name>
    <name type="common">Pseudomonas diminuta</name>
    <dbReference type="NCBI Taxonomy" id="293"/>
    <lineage>
        <taxon>Bacteria</taxon>
        <taxon>Pseudomonadati</taxon>
        <taxon>Pseudomonadota</taxon>
        <taxon>Alphaproteobacteria</taxon>
        <taxon>Caulobacterales</taxon>
        <taxon>Caulobacteraceae</taxon>
        <taxon>Brevundimonas</taxon>
    </lineage>
</organism>
<keyword evidence="1" id="KW-0229">DNA integration</keyword>
<keyword evidence="2" id="KW-0233">DNA recombination</keyword>
<evidence type="ECO:0000256" key="1">
    <source>
        <dbReference type="ARBA" id="ARBA00022908"/>
    </source>
</evidence>
<dbReference type="EMBL" id="CP021995">
    <property type="protein sequence ID" value="ASD26531.1"/>
    <property type="molecule type" value="Genomic_DNA"/>
</dbReference>